<dbReference type="AlphaFoldDB" id="A0A7S4AS66"/>
<sequence>MHPDESKGLHSPAVDRSFLQGLPLRTVPMIAVYLLLPSFLLSVKSPACAAGTRMQYRVRGCVRANDGVLEAMCSSSPTNNRYGSMAKEVCVAKTTVRYAYFLVFGAVCFFKG</sequence>
<gene>
    <name evidence="2" type="ORF">PAUS00366_LOCUS17292</name>
</gene>
<reference evidence="2" key="1">
    <citation type="submission" date="2021-01" db="EMBL/GenBank/DDBJ databases">
        <authorList>
            <person name="Corre E."/>
            <person name="Pelletier E."/>
            <person name="Niang G."/>
            <person name="Scheremetjew M."/>
            <person name="Finn R."/>
            <person name="Kale V."/>
            <person name="Holt S."/>
            <person name="Cochrane G."/>
            <person name="Meng A."/>
            <person name="Brown T."/>
            <person name="Cohen L."/>
        </authorList>
    </citation>
    <scope>NUCLEOTIDE SEQUENCE</scope>
    <source>
        <strain evidence="2">10249 10 AB</strain>
    </source>
</reference>
<name>A0A7S4AS66_9STRA</name>
<keyword evidence="1" id="KW-1133">Transmembrane helix</keyword>
<dbReference type="EMBL" id="HBIX01025082">
    <property type="protein sequence ID" value="CAE0724535.1"/>
    <property type="molecule type" value="Transcribed_RNA"/>
</dbReference>
<proteinExistence type="predicted"/>
<organism evidence="2">
    <name type="scientific">Pseudo-nitzschia australis</name>
    <dbReference type="NCBI Taxonomy" id="44445"/>
    <lineage>
        <taxon>Eukaryota</taxon>
        <taxon>Sar</taxon>
        <taxon>Stramenopiles</taxon>
        <taxon>Ochrophyta</taxon>
        <taxon>Bacillariophyta</taxon>
        <taxon>Bacillariophyceae</taxon>
        <taxon>Bacillariophycidae</taxon>
        <taxon>Bacillariales</taxon>
        <taxon>Bacillariaceae</taxon>
        <taxon>Pseudo-nitzschia</taxon>
    </lineage>
</organism>
<evidence type="ECO:0000256" key="1">
    <source>
        <dbReference type="SAM" id="Phobius"/>
    </source>
</evidence>
<keyword evidence="1" id="KW-0472">Membrane</keyword>
<protein>
    <submittedName>
        <fullName evidence="2">Uncharacterized protein</fullName>
    </submittedName>
</protein>
<accession>A0A7S4AS66</accession>
<evidence type="ECO:0000313" key="2">
    <source>
        <dbReference type="EMBL" id="CAE0724535.1"/>
    </source>
</evidence>
<keyword evidence="1" id="KW-0812">Transmembrane</keyword>
<feature type="transmembrane region" description="Helical" evidence="1">
    <location>
        <begin position="30"/>
        <end position="50"/>
    </location>
</feature>